<dbReference type="PaxDb" id="3880-AET02765"/>
<dbReference type="Proteomes" id="UP000002051">
    <property type="component" value="Chromosome 8"/>
</dbReference>
<evidence type="ECO:0000313" key="3">
    <source>
        <dbReference type="Proteomes" id="UP000002051"/>
    </source>
</evidence>
<organism evidence="1 3">
    <name type="scientific">Medicago truncatula</name>
    <name type="common">Barrel medic</name>
    <name type="synonym">Medicago tribuloides</name>
    <dbReference type="NCBI Taxonomy" id="3880"/>
    <lineage>
        <taxon>Eukaryota</taxon>
        <taxon>Viridiplantae</taxon>
        <taxon>Streptophyta</taxon>
        <taxon>Embryophyta</taxon>
        <taxon>Tracheophyta</taxon>
        <taxon>Spermatophyta</taxon>
        <taxon>Magnoliopsida</taxon>
        <taxon>eudicotyledons</taxon>
        <taxon>Gunneridae</taxon>
        <taxon>Pentapetalae</taxon>
        <taxon>rosids</taxon>
        <taxon>fabids</taxon>
        <taxon>Fabales</taxon>
        <taxon>Fabaceae</taxon>
        <taxon>Papilionoideae</taxon>
        <taxon>50 kb inversion clade</taxon>
        <taxon>NPAAA clade</taxon>
        <taxon>Hologalegina</taxon>
        <taxon>IRL clade</taxon>
        <taxon>Trifolieae</taxon>
        <taxon>Medicago</taxon>
    </lineage>
</organism>
<reference evidence="1 3" key="2">
    <citation type="journal article" date="2014" name="BMC Genomics">
        <title>An improved genome release (version Mt4.0) for the model legume Medicago truncatula.</title>
        <authorList>
            <person name="Tang H."/>
            <person name="Krishnakumar V."/>
            <person name="Bidwell S."/>
            <person name="Rosen B."/>
            <person name="Chan A."/>
            <person name="Zhou S."/>
            <person name="Gentzbittel L."/>
            <person name="Childs K.L."/>
            <person name="Yandell M."/>
            <person name="Gundlach H."/>
            <person name="Mayer K.F."/>
            <person name="Schwartz D.C."/>
            <person name="Town C.D."/>
        </authorList>
    </citation>
    <scope>GENOME REANNOTATION</scope>
    <source>
        <strain evidence="2 3">cv. Jemalong A17</strain>
    </source>
</reference>
<evidence type="ECO:0000313" key="1">
    <source>
        <dbReference type="EMBL" id="AET02765.1"/>
    </source>
</evidence>
<dbReference type="HOGENOM" id="CLU_2761687_0_0_1"/>
<evidence type="ECO:0000313" key="2">
    <source>
        <dbReference type="EnsemblPlants" id="AET02765"/>
    </source>
</evidence>
<dbReference type="EnsemblPlants" id="AET02765">
    <property type="protein sequence ID" value="AET02765"/>
    <property type="gene ID" value="MTR_8g051870"/>
</dbReference>
<dbReference type="AlphaFoldDB" id="G7L9A6"/>
<reference evidence="2" key="3">
    <citation type="submission" date="2015-04" db="UniProtKB">
        <authorList>
            <consortium name="EnsemblPlants"/>
        </authorList>
    </citation>
    <scope>IDENTIFICATION</scope>
    <source>
        <strain evidence="2">cv. Jemalong A17</strain>
    </source>
</reference>
<dbReference type="EMBL" id="CM001224">
    <property type="protein sequence ID" value="AET02765.1"/>
    <property type="molecule type" value="Genomic_DNA"/>
</dbReference>
<reference evidence="1 3" key="1">
    <citation type="journal article" date="2011" name="Nature">
        <title>The Medicago genome provides insight into the evolution of rhizobial symbioses.</title>
        <authorList>
            <person name="Young N.D."/>
            <person name="Debelle F."/>
            <person name="Oldroyd G.E."/>
            <person name="Geurts R."/>
            <person name="Cannon S.B."/>
            <person name="Udvardi M.K."/>
            <person name="Benedito V.A."/>
            <person name="Mayer K.F."/>
            <person name="Gouzy J."/>
            <person name="Schoof H."/>
            <person name="Van de Peer Y."/>
            <person name="Proost S."/>
            <person name="Cook D.R."/>
            <person name="Meyers B.C."/>
            <person name="Spannagl M."/>
            <person name="Cheung F."/>
            <person name="De Mita S."/>
            <person name="Krishnakumar V."/>
            <person name="Gundlach H."/>
            <person name="Zhou S."/>
            <person name="Mudge J."/>
            <person name="Bharti A.K."/>
            <person name="Murray J.D."/>
            <person name="Naoumkina M.A."/>
            <person name="Rosen B."/>
            <person name="Silverstein K.A."/>
            <person name="Tang H."/>
            <person name="Rombauts S."/>
            <person name="Zhao P.X."/>
            <person name="Zhou P."/>
            <person name="Barbe V."/>
            <person name="Bardou P."/>
            <person name="Bechner M."/>
            <person name="Bellec A."/>
            <person name="Berger A."/>
            <person name="Berges H."/>
            <person name="Bidwell S."/>
            <person name="Bisseling T."/>
            <person name="Choisne N."/>
            <person name="Couloux A."/>
            <person name="Denny R."/>
            <person name="Deshpande S."/>
            <person name="Dai X."/>
            <person name="Doyle J.J."/>
            <person name="Dudez A.M."/>
            <person name="Farmer A.D."/>
            <person name="Fouteau S."/>
            <person name="Franken C."/>
            <person name="Gibelin C."/>
            <person name="Gish J."/>
            <person name="Goldstein S."/>
            <person name="Gonzalez A.J."/>
            <person name="Green P.J."/>
            <person name="Hallab A."/>
            <person name="Hartog M."/>
            <person name="Hua A."/>
            <person name="Humphray S.J."/>
            <person name="Jeong D.H."/>
            <person name="Jing Y."/>
            <person name="Jocker A."/>
            <person name="Kenton S.M."/>
            <person name="Kim D.J."/>
            <person name="Klee K."/>
            <person name="Lai H."/>
            <person name="Lang C."/>
            <person name="Lin S."/>
            <person name="Macmil S.L."/>
            <person name="Magdelenat G."/>
            <person name="Matthews L."/>
            <person name="McCorrison J."/>
            <person name="Monaghan E.L."/>
            <person name="Mun J.H."/>
            <person name="Najar F.Z."/>
            <person name="Nicholson C."/>
            <person name="Noirot C."/>
            <person name="O'Bleness M."/>
            <person name="Paule C.R."/>
            <person name="Poulain J."/>
            <person name="Prion F."/>
            <person name="Qin B."/>
            <person name="Qu C."/>
            <person name="Retzel E.F."/>
            <person name="Riddle C."/>
            <person name="Sallet E."/>
            <person name="Samain S."/>
            <person name="Samson N."/>
            <person name="Sanders I."/>
            <person name="Saurat O."/>
            <person name="Scarpelli C."/>
            <person name="Schiex T."/>
            <person name="Segurens B."/>
            <person name="Severin A.J."/>
            <person name="Sherrier D.J."/>
            <person name="Shi R."/>
            <person name="Sims S."/>
            <person name="Singer S.R."/>
            <person name="Sinharoy S."/>
            <person name="Sterck L."/>
            <person name="Viollet A."/>
            <person name="Wang B.B."/>
            <person name="Wang K."/>
            <person name="Wang M."/>
            <person name="Wang X."/>
            <person name="Warfsmann J."/>
            <person name="Weissenbach J."/>
            <person name="White D.D."/>
            <person name="White J.D."/>
            <person name="Wiley G.B."/>
            <person name="Wincker P."/>
            <person name="Xing Y."/>
            <person name="Yang L."/>
            <person name="Yao Z."/>
            <person name="Ying F."/>
            <person name="Zhai J."/>
            <person name="Zhou L."/>
            <person name="Zuber A."/>
            <person name="Denarie J."/>
            <person name="Dixon R.A."/>
            <person name="May G.D."/>
            <person name="Schwartz D.C."/>
            <person name="Rogers J."/>
            <person name="Quetier F."/>
            <person name="Town C.D."/>
            <person name="Roe B.A."/>
        </authorList>
    </citation>
    <scope>NUCLEOTIDE SEQUENCE [LARGE SCALE GENOMIC DNA]</scope>
    <source>
        <strain evidence="1">A17</strain>
        <strain evidence="2 3">cv. Jemalong A17</strain>
    </source>
</reference>
<sequence length="70" mass="8119">MCSSLNESFSEDEVLRRVHARLLCVEENADDLDVLPNKPAYNIGTRVFEEETYGEYMIDRCKDDITKFIA</sequence>
<gene>
    <name evidence="1" type="ordered locus">MTR_8g051870</name>
</gene>
<name>G7L9A6_MEDTR</name>
<accession>G7L9A6</accession>
<keyword evidence="3" id="KW-1185">Reference proteome</keyword>
<proteinExistence type="predicted"/>
<protein>
    <submittedName>
        <fullName evidence="1 2">Uncharacterized protein</fullName>
    </submittedName>
</protein>